<dbReference type="InterPro" id="IPR051260">
    <property type="entry name" value="Diverse_substr_monoxygenases"/>
</dbReference>
<evidence type="ECO:0000313" key="3">
    <source>
        <dbReference type="EMBL" id="KAH7142834.1"/>
    </source>
</evidence>
<dbReference type="OrthoDB" id="8922241at2759"/>
<dbReference type="NCBIfam" id="TIGR03860">
    <property type="entry name" value="FMN_nitrolo"/>
    <property type="match status" value="1"/>
</dbReference>
<reference evidence="3" key="1">
    <citation type="journal article" date="2021" name="Nat. Commun.">
        <title>Genetic determinants of endophytism in the Arabidopsis root mycobiome.</title>
        <authorList>
            <person name="Mesny F."/>
            <person name="Miyauchi S."/>
            <person name="Thiergart T."/>
            <person name="Pickel B."/>
            <person name="Atanasova L."/>
            <person name="Karlsson M."/>
            <person name="Huettel B."/>
            <person name="Barry K.W."/>
            <person name="Haridas S."/>
            <person name="Chen C."/>
            <person name="Bauer D."/>
            <person name="Andreopoulos W."/>
            <person name="Pangilinan J."/>
            <person name="LaButti K."/>
            <person name="Riley R."/>
            <person name="Lipzen A."/>
            <person name="Clum A."/>
            <person name="Drula E."/>
            <person name="Henrissat B."/>
            <person name="Kohler A."/>
            <person name="Grigoriev I.V."/>
            <person name="Martin F.M."/>
            <person name="Hacquard S."/>
        </authorList>
    </citation>
    <scope>NUCLEOTIDE SEQUENCE</scope>
    <source>
        <strain evidence="3">MPI-CAGE-AT-0021</strain>
    </source>
</reference>
<dbReference type="EMBL" id="JAGMUU010000011">
    <property type="protein sequence ID" value="KAH7142834.1"/>
    <property type="molecule type" value="Genomic_DNA"/>
</dbReference>
<accession>A0A9P9ERE6</accession>
<comment type="caution">
    <text evidence="3">The sequence shown here is derived from an EMBL/GenBank/DDBJ whole genome shotgun (WGS) entry which is preliminary data.</text>
</comment>
<dbReference type="InterPro" id="IPR016215">
    <property type="entry name" value="NTA_MOA"/>
</dbReference>
<dbReference type="Proteomes" id="UP000717696">
    <property type="component" value="Unassembled WGS sequence"/>
</dbReference>
<evidence type="ECO:0000256" key="1">
    <source>
        <dbReference type="ARBA" id="ARBA00033748"/>
    </source>
</evidence>
<keyword evidence="3" id="KW-0560">Oxidoreductase</keyword>
<protein>
    <submittedName>
        <fullName evidence="3">Xenobiotic compound monooxygenase, DszA family</fullName>
    </submittedName>
</protein>
<dbReference type="PANTHER" id="PTHR30011">
    <property type="entry name" value="ALKANESULFONATE MONOOXYGENASE-RELATED"/>
    <property type="match status" value="1"/>
</dbReference>
<dbReference type="InterPro" id="IPR011251">
    <property type="entry name" value="Luciferase-like_dom"/>
</dbReference>
<dbReference type="GO" id="GO:0016705">
    <property type="term" value="F:oxidoreductase activity, acting on paired donors, with incorporation or reduction of molecular oxygen"/>
    <property type="evidence" value="ECO:0007669"/>
    <property type="project" value="InterPro"/>
</dbReference>
<gene>
    <name evidence="3" type="ORF">B0J13DRAFT_608116</name>
</gene>
<keyword evidence="4" id="KW-1185">Reference proteome</keyword>
<evidence type="ECO:0000313" key="4">
    <source>
        <dbReference type="Proteomes" id="UP000717696"/>
    </source>
</evidence>
<keyword evidence="3" id="KW-0503">Monooxygenase</keyword>
<dbReference type="Gene3D" id="3.20.20.30">
    <property type="entry name" value="Luciferase-like domain"/>
    <property type="match status" value="1"/>
</dbReference>
<dbReference type="PANTHER" id="PTHR30011:SF30">
    <property type="entry name" value="XENOBIOTIC COMPOUND MONOOXYGENASE, DSZA FAMILY (AFU_ORTHOLOGUE AFUA_6G01920)"/>
    <property type="match status" value="1"/>
</dbReference>
<dbReference type="Pfam" id="PF00296">
    <property type="entry name" value="Bac_luciferase"/>
    <property type="match status" value="1"/>
</dbReference>
<dbReference type="SUPFAM" id="SSF51679">
    <property type="entry name" value="Bacterial luciferase-like"/>
    <property type="match status" value="1"/>
</dbReference>
<sequence>MPDLDEETRLGNGKTEILLNAFDMGVIGHLAPGQWKTPGDQGAQKHTLEYWINLAKVLERGGFSSLFLADSYGGHDTYGGSLDECIRRASQFPISDPIIPISAMAAATTHLTFGVTSSTTFEPPFILARRFSTLDHMTKGRIGWNIVTSWKKSAFKAIGLDDPIGHDERYQQADEYLRLLYKLWEGSWADDAVSPSPKDDAFINPDKVRTIKHKGKYFKLESPHILEPSLQRTPFLFQAGTSPAGIDFAATHAEAIFVSGFSPTLMGQGAAKVRAAAAAKGRDPRSIKAFGTVCPIVAPTDEEAQAKYVALKKNASVIGALVVISSISGIDLSKVPLDQDLSTVNDIKKDSVVSLRSALVQKSDDDDTVWTPRRVAEERSIGGFGALAVGSPTTVADILEKWVREADLDGFNLPHATTPGTFEDVVDLLVPELRRRGIYPEQLSGDAVPLTTRERVYGKGQARLRDDHVGSSYKFDVYKEEAAWEQKD</sequence>
<name>A0A9P9ERE6_9HYPO</name>
<proteinExistence type="inferred from homology"/>
<dbReference type="GO" id="GO:0004497">
    <property type="term" value="F:monooxygenase activity"/>
    <property type="evidence" value="ECO:0007669"/>
    <property type="project" value="UniProtKB-KW"/>
</dbReference>
<comment type="similarity">
    <text evidence="1">Belongs to the NtaA/SnaA/DszA monooxygenase family.</text>
</comment>
<feature type="domain" description="Luciferase-like" evidence="2">
    <location>
        <begin position="37"/>
        <end position="403"/>
    </location>
</feature>
<organism evidence="3 4">
    <name type="scientific">Dactylonectria estremocensis</name>
    <dbReference type="NCBI Taxonomy" id="1079267"/>
    <lineage>
        <taxon>Eukaryota</taxon>
        <taxon>Fungi</taxon>
        <taxon>Dikarya</taxon>
        <taxon>Ascomycota</taxon>
        <taxon>Pezizomycotina</taxon>
        <taxon>Sordariomycetes</taxon>
        <taxon>Hypocreomycetidae</taxon>
        <taxon>Hypocreales</taxon>
        <taxon>Nectriaceae</taxon>
        <taxon>Dactylonectria</taxon>
    </lineage>
</organism>
<evidence type="ECO:0000259" key="2">
    <source>
        <dbReference type="Pfam" id="PF00296"/>
    </source>
</evidence>
<dbReference type="PIRSF" id="PIRSF000337">
    <property type="entry name" value="NTA_MOA"/>
    <property type="match status" value="1"/>
</dbReference>
<dbReference type="AlphaFoldDB" id="A0A9P9ERE6"/>
<dbReference type="InterPro" id="IPR036661">
    <property type="entry name" value="Luciferase-like_sf"/>
</dbReference>